<dbReference type="EMBL" id="JAVDWV010000019">
    <property type="protein sequence ID" value="MDR7156714.1"/>
    <property type="molecule type" value="Genomic_DNA"/>
</dbReference>
<evidence type="ECO:0000313" key="1">
    <source>
        <dbReference type="EMBL" id="MDR7156714.1"/>
    </source>
</evidence>
<organism evidence="1 2">
    <name type="scientific">Sphingobium xenophagum</name>
    <dbReference type="NCBI Taxonomy" id="121428"/>
    <lineage>
        <taxon>Bacteria</taxon>
        <taxon>Pseudomonadati</taxon>
        <taxon>Pseudomonadota</taxon>
        <taxon>Alphaproteobacteria</taxon>
        <taxon>Sphingomonadales</taxon>
        <taxon>Sphingomonadaceae</taxon>
        <taxon>Sphingobium</taxon>
    </lineage>
</organism>
<sequence>MIGIFLDNLPALLFGMQATDAQLVGNGGVTLIVGRIAGVQCNLHGTELLFSGAGRATLLQHLQIGLPRGTTSKQANQLD</sequence>
<gene>
    <name evidence="1" type="ORF">J2W40_003559</name>
</gene>
<evidence type="ECO:0000313" key="2">
    <source>
        <dbReference type="Proteomes" id="UP001267638"/>
    </source>
</evidence>
<comment type="caution">
    <text evidence="1">The sequence shown here is derived from an EMBL/GenBank/DDBJ whole genome shotgun (WGS) entry which is preliminary data.</text>
</comment>
<keyword evidence="2" id="KW-1185">Reference proteome</keyword>
<proteinExistence type="predicted"/>
<dbReference type="Proteomes" id="UP001267638">
    <property type="component" value="Unassembled WGS sequence"/>
</dbReference>
<reference evidence="1 2" key="1">
    <citation type="submission" date="2023-07" db="EMBL/GenBank/DDBJ databases">
        <title>Sorghum-associated microbial communities from plants grown in Nebraska, USA.</title>
        <authorList>
            <person name="Schachtman D."/>
        </authorList>
    </citation>
    <scope>NUCLEOTIDE SEQUENCE [LARGE SCALE GENOMIC DNA]</scope>
    <source>
        <strain evidence="1 2">4256</strain>
    </source>
</reference>
<name>A0ABU1X5Z6_SPHXE</name>
<accession>A0ABU1X5Z6</accession>
<dbReference type="RefSeq" id="WP_310227290.1">
    <property type="nucleotide sequence ID" value="NZ_JAVDWV010000019.1"/>
</dbReference>
<protein>
    <submittedName>
        <fullName evidence="1">Uncharacterized protein</fullName>
    </submittedName>
</protein>